<sequence length="159" mass="18047">MQTKEEILLKMGLPLEGENVLNPLTVKPGDLIQGLKVVEIQAFQGTPDYDLDTVLVEFSGSITLTGTVKYLPEDRNFGSDQMVVFEVNALEERNLPVSHHDRWEQTIMFRNREEVSSSLQIKSGDVRENVTILLEDYKYAFLPTDAISTADFVRIIDEK</sequence>
<organism evidence="1 2">
    <name type="scientific">Cohnella pontilimi</name>
    <dbReference type="NCBI Taxonomy" id="2564100"/>
    <lineage>
        <taxon>Bacteria</taxon>
        <taxon>Bacillati</taxon>
        <taxon>Bacillota</taxon>
        <taxon>Bacilli</taxon>
        <taxon>Bacillales</taxon>
        <taxon>Paenibacillaceae</taxon>
        <taxon>Cohnella</taxon>
    </lineage>
</organism>
<name>A0A4U0F4G4_9BACL</name>
<comment type="caution">
    <text evidence="1">The sequence shown here is derived from an EMBL/GenBank/DDBJ whole genome shotgun (WGS) entry which is preliminary data.</text>
</comment>
<protein>
    <submittedName>
        <fullName evidence="1">Uncharacterized protein</fullName>
    </submittedName>
</protein>
<evidence type="ECO:0000313" key="2">
    <source>
        <dbReference type="Proteomes" id="UP000309673"/>
    </source>
</evidence>
<evidence type="ECO:0000313" key="1">
    <source>
        <dbReference type="EMBL" id="TJY37672.1"/>
    </source>
</evidence>
<dbReference type="OrthoDB" id="9772442at2"/>
<dbReference type="EMBL" id="SUPK01000016">
    <property type="protein sequence ID" value="TJY37672.1"/>
    <property type="molecule type" value="Genomic_DNA"/>
</dbReference>
<proteinExistence type="predicted"/>
<dbReference type="Proteomes" id="UP000309673">
    <property type="component" value="Unassembled WGS sequence"/>
</dbReference>
<gene>
    <name evidence="1" type="ORF">E5161_20520</name>
</gene>
<reference evidence="1 2" key="1">
    <citation type="submission" date="2019-04" db="EMBL/GenBank/DDBJ databases">
        <title>Cohnella sp. nov., isolated from soil.</title>
        <authorList>
            <person name="Kim W."/>
        </authorList>
    </citation>
    <scope>NUCLEOTIDE SEQUENCE [LARGE SCALE GENOMIC DNA]</scope>
    <source>
        <strain evidence="1 2">CAU 1483</strain>
    </source>
</reference>
<dbReference type="RefSeq" id="WP_136779745.1">
    <property type="nucleotide sequence ID" value="NZ_SUPK01000016.1"/>
</dbReference>
<dbReference type="AlphaFoldDB" id="A0A4U0F4G4"/>
<keyword evidence="2" id="KW-1185">Reference proteome</keyword>
<accession>A0A4U0F4G4</accession>